<dbReference type="InterPro" id="IPR020598">
    <property type="entry name" value="rRNA_Ade_methylase_Trfase_N"/>
</dbReference>
<name>A0A939LU48_9MICO</name>
<dbReference type="RefSeq" id="WP_208045356.1">
    <property type="nucleotide sequence ID" value="NZ_JAGDYL010000007.1"/>
</dbReference>
<protein>
    <submittedName>
        <fullName evidence="7">23S ribosomal RNA methyltransferase Erm</fullName>
    </submittedName>
</protein>
<feature type="binding site" evidence="5">
    <location>
        <position position="50"/>
    </location>
    <ligand>
        <name>S-adenosyl-L-methionine</name>
        <dbReference type="ChEBI" id="CHEBI:59789"/>
    </ligand>
</feature>
<dbReference type="Pfam" id="PF00398">
    <property type="entry name" value="RrnaAD"/>
    <property type="match status" value="1"/>
</dbReference>
<dbReference type="PROSITE" id="PS01131">
    <property type="entry name" value="RRNA_A_DIMETH"/>
    <property type="match status" value="1"/>
</dbReference>
<feature type="binding site" evidence="5">
    <location>
        <position position="24"/>
    </location>
    <ligand>
        <name>S-adenosyl-L-methionine</name>
        <dbReference type="ChEBI" id="CHEBI:59789"/>
    </ligand>
</feature>
<dbReference type="GO" id="GO:0003723">
    <property type="term" value="F:RNA binding"/>
    <property type="evidence" value="ECO:0007669"/>
    <property type="project" value="UniProtKB-UniRule"/>
</dbReference>
<dbReference type="SMART" id="SM00650">
    <property type="entry name" value="rADc"/>
    <property type="match status" value="1"/>
</dbReference>
<reference evidence="7" key="1">
    <citation type="submission" date="2021-03" db="EMBL/GenBank/DDBJ databases">
        <title>Leucobacter chromiisoli sp. nov., isolated from chromium-containing soil of chemical plant.</title>
        <authorList>
            <person name="Xu Z."/>
        </authorList>
    </citation>
    <scope>NUCLEOTIDE SEQUENCE</scope>
    <source>
        <strain evidence="7">A2</strain>
    </source>
</reference>
<feature type="binding site" evidence="5">
    <location>
        <position position="107"/>
    </location>
    <ligand>
        <name>S-adenosyl-L-methionine</name>
        <dbReference type="ChEBI" id="CHEBI:59789"/>
    </ligand>
</feature>
<dbReference type="InterPro" id="IPR023165">
    <property type="entry name" value="rRNA_Ade_diMease-like_C"/>
</dbReference>
<evidence type="ECO:0000256" key="2">
    <source>
        <dbReference type="ARBA" id="ARBA00022679"/>
    </source>
</evidence>
<proteinExistence type="inferred from homology"/>
<evidence type="ECO:0000256" key="4">
    <source>
        <dbReference type="ARBA" id="ARBA00022884"/>
    </source>
</evidence>
<dbReference type="SUPFAM" id="SSF53335">
    <property type="entry name" value="S-adenosyl-L-methionine-dependent methyltransferases"/>
    <property type="match status" value="1"/>
</dbReference>
<evidence type="ECO:0000313" key="8">
    <source>
        <dbReference type="Proteomes" id="UP000664398"/>
    </source>
</evidence>
<dbReference type="InterPro" id="IPR029063">
    <property type="entry name" value="SAM-dependent_MTases_sf"/>
</dbReference>
<sequence>MHPVSQHSPEPRSRYGGRHELGQNFLYHRPTIDRISALAKESRGAILEIGPGDGALTTGLARLGRPLTLVELDEHRVAALRSRFPRAEVIHADAMRVPFRAPLIVGNLPFHLTTPLLRKLLGSPGWERAILLTQWEVARKRAGIGGGTLLTGQSAPWFEFRLHCRVPAHGFRPMPGVDGGLLEVSRRDSPLVPIRDRSAYERFVRRVFTARGRGMRQILQRGIGLSRTEVDAALRSAAVRAAALPRDVTAQQWAELWRACGQHRPQRAGS</sequence>
<dbReference type="EMBL" id="JAGDYL010000007">
    <property type="protein sequence ID" value="MBO1804869.1"/>
    <property type="molecule type" value="Genomic_DNA"/>
</dbReference>
<evidence type="ECO:0000256" key="5">
    <source>
        <dbReference type="PROSITE-ProRule" id="PRU01026"/>
    </source>
</evidence>
<evidence type="ECO:0000256" key="1">
    <source>
        <dbReference type="ARBA" id="ARBA00022603"/>
    </source>
</evidence>
<feature type="binding site" evidence="5">
    <location>
        <position position="71"/>
    </location>
    <ligand>
        <name>S-adenosyl-L-methionine</name>
        <dbReference type="ChEBI" id="CHEBI:59789"/>
    </ligand>
</feature>
<dbReference type="NCBIfam" id="NF000499">
    <property type="entry name" value="Erm23S_rRNA_broad"/>
    <property type="match status" value="1"/>
</dbReference>
<dbReference type="Gene3D" id="3.40.50.150">
    <property type="entry name" value="Vaccinia Virus protein VP39"/>
    <property type="match status" value="1"/>
</dbReference>
<dbReference type="InterPro" id="IPR020596">
    <property type="entry name" value="rRNA_Ade_Mease_Trfase_CS"/>
</dbReference>
<feature type="domain" description="Ribosomal RNA adenine methylase transferase N-terminal" evidence="6">
    <location>
        <begin position="31"/>
        <end position="188"/>
    </location>
</feature>
<keyword evidence="2 5" id="KW-0808">Transferase</keyword>
<evidence type="ECO:0000259" key="6">
    <source>
        <dbReference type="SMART" id="SM00650"/>
    </source>
</evidence>
<evidence type="ECO:0000256" key="3">
    <source>
        <dbReference type="ARBA" id="ARBA00022691"/>
    </source>
</evidence>
<dbReference type="PANTHER" id="PTHR11727:SF7">
    <property type="entry name" value="DIMETHYLADENOSINE TRANSFERASE-RELATED"/>
    <property type="match status" value="1"/>
</dbReference>
<dbReference type="PANTHER" id="PTHR11727">
    <property type="entry name" value="DIMETHYLADENOSINE TRANSFERASE"/>
    <property type="match status" value="1"/>
</dbReference>
<dbReference type="PROSITE" id="PS51689">
    <property type="entry name" value="SAM_RNA_A_N6_MT"/>
    <property type="match status" value="1"/>
</dbReference>
<keyword evidence="3 5" id="KW-0949">S-adenosyl-L-methionine</keyword>
<dbReference type="CDD" id="cd02440">
    <property type="entry name" value="AdoMet_MTases"/>
    <property type="match status" value="1"/>
</dbReference>
<evidence type="ECO:0000313" key="7">
    <source>
        <dbReference type="EMBL" id="MBO1804869.1"/>
    </source>
</evidence>
<dbReference type="GO" id="GO:0005829">
    <property type="term" value="C:cytosol"/>
    <property type="evidence" value="ECO:0007669"/>
    <property type="project" value="TreeGrafter"/>
</dbReference>
<dbReference type="AlphaFoldDB" id="A0A939LU48"/>
<accession>A0A939LU48</accession>
<comment type="similarity">
    <text evidence="5">Belongs to the class I-like SAM-binding methyltransferase superfamily. rRNA adenine N(6)-methyltransferase family.</text>
</comment>
<keyword evidence="8" id="KW-1185">Reference proteome</keyword>
<dbReference type="GO" id="GO:0000179">
    <property type="term" value="F:rRNA (adenine-N6,N6-)-dimethyltransferase activity"/>
    <property type="evidence" value="ECO:0007669"/>
    <property type="project" value="UniProtKB-UniRule"/>
</dbReference>
<dbReference type="Gene3D" id="1.10.8.100">
    <property type="entry name" value="Ribosomal RNA adenine dimethylase-like, domain 2"/>
    <property type="match status" value="1"/>
</dbReference>
<dbReference type="InterPro" id="IPR001737">
    <property type="entry name" value="KsgA/Erm"/>
</dbReference>
<keyword evidence="1 5" id="KW-0489">Methyltransferase</keyword>
<gene>
    <name evidence="7" type="primary">erm</name>
    <name evidence="7" type="ORF">J4H91_06000</name>
</gene>
<organism evidence="7 8">
    <name type="scientific">Leucobacter ruminantium</name>
    <dbReference type="NCBI Taxonomy" id="1289170"/>
    <lineage>
        <taxon>Bacteria</taxon>
        <taxon>Bacillati</taxon>
        <taxon>Actinomycetota</taxon>
        <taxon>Actinomycetes</taxon>
        <taxon>Micrococcales</taxon>
        <taxon>Microbacteriaceae</taxon>
        <taxon>Leucobacter</taxon>
    </lineage>
</organism>
<feature type="binding site" evidence="5">
    <location>
        <position position="93"/>
    </location>
    <ligand>
        <name>S-adenosyl-L-methionine</name>
        <dbReference type="ChEBI" id="CHEBI:59789"/>
    </ligand>
</feature>
<keyword evidence="4 5" id="KW-0694">RNA-binding</keyword>
<comment type="caution">
    <text evidence="7">The sequence shown here is derived from an EMBL/GenBank/DDBJ whole genome shotgun (WGS) entry which is preliminary data.</text>
</comment>
<dbReference type="Proteomes" id="UP000664398">
    <property type="component" value="Unassembled WGS sequence"/>
</dbReference>
<feature type="binding site" evidence="5">
    <location>
        <position position="26"/>
    </location>
    <ligand>
        <name>S-adenosyl-L-methionine</name>
        <dbReference type="ChEBI" id="CHEBI:59789"/>
    </ligand>
</feature>